<name>A0ABP1BEP0_9BRYO</name>
<accession>A0ABP1BEP0</accession>
<evidence type="ECO:0000313" key="2">
    <source>
        <dbReference type="Proteomes" id="UP001497522"/>
    </source>
</evidence>
<proteinExistence type="predicted"/>
<sequence length="113" mass="12405">MMEFGFWTKYCGAEYLDRTKDAAATTTEAVDDEDIAVFTKEDDIVLNSSRWKIQHLNPTLDIAADSSDDYLSIAGHSVAQDRMKESMESMDSAQKHSSLPGINCKLACSSCAG</sequence>
<evidence type="ECO:0000313" key="1">
    <source>
        <dbReference type="EMBL" id="CAK9873567.1"/>
    </source>
</evidence>
<gene>
    <name evidence="1" type="ORF">CSSPJE1EN2_LOCUS16039</name>
</gene>
<dbReference type="EMBL" id="OZ023704">
    <property type="protein sequence ID" value="CAK9873567.1"/>
    <property type="molecule type" value="Genomic_DNA"/>
</dbReference>
<dbReference type="PANTHER" id="PTHR12856">
    <property type="entry name" value="TRANSCRIPTION INITIATION FACTOR IIH-RELATED"/>
    <property type="match status" value="1"/>
</dbReference>
<keyword evidence="2" id="KW-1185">Reference proteome</keyword>
<dbReference type="Proteomes" id="UP001497522">
    <property type="component" value="Chromosome 3"/>
</dbReference>
<organism evidence="1 2">
    <name type="scientific">Sphagnum jensenii</name>
    <dbReference type="NCBI Taxonomy" id="128206"/>
    <lineage>
        <taxon>Eukaryota</taxon>
        <taxon>Viridiplantae</taxon>
        <taxon>Streptophyta</taxon>
        <taxon>Embryophyta</taxon>
        <taxon>Bryophyta</taxon>
        <taxon>Sphagnophytina</taxon>
        <taxon>Sphagnopsida</taxon>
        <taxon>Sphagnales</taxon>
        <taxon>Sphagnaceae</taxon>
        <taxon>Sphagnum</taxon>
    </lineage>
</organism>
<protein>
    <submittedName>
        <fullName evidence="1">Uncharacterized protein</fullName>
    </submittedName>
</protein>
<reference evidence="1" key="1">
    <citation type="submission" date="2024-03" db="EMBL/GenBank/DDBJ databases">
        <authorList>
            <consortium name="ELIXIR-Norway"/>
            <consortium name="Elixir Norway"/>
        </authorList>
    </citation>
    <scope>NUCLEOTIDE SEQUENCE</scope>
</reference>
<dbReference type="InterPro" id="IPR027079">
    <property type="entry name" value="Tfb1/GTF2H1"/>
</dbReference>